<dbReference type="AlphaFoldDB" id="A0A4V2NL47"/>
<gene>
    <name evidence="1" type="ORF">EZM97_32695</name>
</gene>
<proteinExistence type="predicted"/>
<dbReference type="EMBL" id="SJTG01000005">
    <property type="protein sequence ID" value="TCI07348.1"/>
    <property type="molecule type" value="Genomic_DNA"/>
</dbReference>
<keyword evidence="2" id="KW-1185">Reference proteome</keyword>
<protein>
    <submittedName>
        <fullName evidence="1">Uncharacterized protein</fullName>
    </submittedName>
</protein>
<reference evidence="1 2" key="1">
    <citation type="submission" date="2019-02" db="EMBL/GenBank/DDBJ databases">
        <title>Dyella amyloliquefaciens sp. nov., isolated from forest soil.</title>
        <authorList>
            <person name="Gao Z.-H."/>
            <person name="Qiu L.-H."/>
        </authorList>
    </citation>
    <scope>NUCLEOTIDE SEQUENCE [LARGE SCALE GENOMIC DNA]</scope>
    <source>
        <strain evidence="1 2">KACC 12747</strain>
    </source>
</reference>
<evidence type="ECO:0000313" key="1">
    <source>
        <dbReference type="EMBL" id="TCI07348.1"/>
    </source>
</evidence>
<accession>A0A4V2NL47</accession>
<name>A0A4V2NL47_9GAMM</name>
<dbReference type="RefSeq" id="WP_131412675.1">
    <property type="nucleotide sequence ID" value="NZ_SJTG01000005.1"/>
</dbReference>
<comment type="caution">
    <text evidence="1">The sequence shown here is derived from an EMBL/GenBank/DDBJ whole genome shotgun (WGS) entry which is preliminary data.</text>
</comment>
<sequence length="153" mass="16062">MLTLPTFLAAAPAAPGSGVLEGVRAVLSAGRLDISDIQKRFCVNLQPVPLSRGYAGSFESKKIGCGLPITYVRVDTAPRGSTASGWLSIWFERTACVPGDTLEAAFPGGERTMATDTGATVYGARIGTADVSAIYETETSRFGCVSQLDVRLN</sequence>
<dbReference type="Proteomes" id="UP000291822">
    <property type="component" value="Unassembled WGS sequence"/>
</dbReference>
<evidence type="ECO:0000313" key="2">
    <source>
        <dbReference type="Proteomes" id="UP000291822"/>
    </source>
</evidence>
<organism evidence="1 2">
    <name type="scientific">Dyella soli</name>
    <dbReference type="NCBI Taxonomy" id="522319"/>
    <lineage>
        <taxon>Bacteria</taxon>
        <taxon>Pseudomonadati</taxon>
        <taxon>Pseudomonadota</taxon>
        <taxon>Gammaproteobacteria</taxon>
        <taxon>Lysobacterales</taxon>
        <taxon>Rhodanobacteraceae</taxon>
        <taxon>Dyella</taxon>
    </lineage>
</organism>